<dbReference type="Gene3D" id="1.10.10.10">
    <property type="entry name" value="Winged helix-like DNA-binding domain superfamily/Winged helix DNA-binding domain"/>
    <property type="match status" value="1"/>
</dbReference>
<evidence type="ECO:0000256" key="2">
    <source>
        <dbReference type="ARBA" id="ARBA00023015"/>
    </source>
</evidence>
<gene>
    <name evidence="6" type="ORF">ELS82_20395</name>
</gene>
<dbReference type="EMBL" id="SATR01000045">
    <property type="protein sequence ID" value="TFH89778.1"/>
    <property type="molecule type" value="Genomic_DNA"/>
</dbReference>
<keyword evidence="7" id="KW-1185">Reference proteome</keyword>
<dbReference type="PANTHER" id="PTHR30118:SF15">
    <property type="entry name" value="TRANSCRIPTIONAL REGULATORY PROTEIN"/>
    <property type="match status" value="1"/>
</dbReference>
<sequence length="328" mass="36421">MKDEDLFRIDLNTLKVLKVLGHEKSTKRAAERLGIGQPAVSKALKKLREQFNDPLFNKTLHGLEPTPMCELVMSLLPRVMGQINDLFSDHKSFDPSTYEGNISIHINPSLCHPFSMMLINALHSAAPNASLILDDWTTTSDQQIKNGAIDLGINFYPLKTVPGLKQTIICQPTFKFCCRKGHPLTQKEAITVEDIANSPLVLVSMAGYSGSESITESYLKRLGYLPNVLFRSDKLDACADVIRSTDAIIPVSEIVQPVIDNEGIAVLELQGFGDIRNHSIAYFVSAQTEDSQFLTWLTSIVEKQANDLIDLYSDKNQSYNYAQLSNSG</sequence>
<keyword evidence="2" id="KW-0805">Transcription regulation</keyword>
<dbReference type="OrthoDB" id="6396370at2"/>
<organism evidence="6 7">
    <name type="scientific">Vibrio ouci</name>
    <dbReference type="NCBI Taxonomy" id="2499078"/>
    <lineage>
        <taxon>Bacteria</taxon>
        <taxon>Pseudomonadati</taxon>
        <taxon>Pseudomonadota</taxon>
        <taxon>Gammaproteobacteria</taxon>
        <taxon>Vibrionales</taxon>
        <taxon>Vibrionaceae</taxon>
        <taxon>Vibrio</taxon>
    </lineage>
</organism>
<feature type="domain" description="HTH lysR-type" evidence="5">
    <location>
        <begin position="9"/>
        <end position="66"/>
    </location>
</feature>
<dbReference type="InterPro" id="IPR000847">
    <property type="entry name" value="LysR_HTH_N"/>
</dbReference>
<dbReference type="SUPFAM" id="SSF53850">
    <property type="entry name" value="Periplasmic binding protein-like II"/>
    <property type="match status" value="1"/>
</dbReference>
<accession>A0A4Y8WBK5</accession>
<dbReference type="Pfam" id="PF03466">
    <property type="entry name" value="LysR_substrate"/>
    <property type="match status" value="1"/>
</dbReference>
<proteinExistence type="inferred from homology"/>
<comment type="caution">
    <text evidence="6">The sequence shown here is derived from an EMBL/GenBank/DDBJ whole genome shotgun (WGS) entry which is preliminary data.</text>
</comment>
<dbReference type="PROSITE" id="PS50931">
    <property type="entry name" value="HTH_LYSR"/>
    <property type="match status" value="1"/>
</dbReference>
<evidence type="ECO:0000256" key="4">
    <source>
        <dbReference type="ARBA" id="ARBA00023163"/>
    </source>
</evidence>
<dbReference type="GO" id="GO:0003677">
    <property type="term" value="F:DNA binding"/>
    <property type="evidence" value="ECO:0007669"/>
    <property type="project" value="UniProtKB-KW"/>
</dbReference>
<keyword evidence="4" id="KW-0804">Transcription</keyword>
<dbReference type="InterPro" id="IPR036390">
    <property type="entry name" value="WH_DNA-bd_sf"/>
</dbReference>
<evidence type="ECO:0000256" key="1">
    <source>
        <dbReference type="ARBA" id="ARBA00009437"/>
    </source>
</evidence>
<evidence type="ECO:0000313" key="6">
    <source>
        <dbReference type="EMBL" id="TFH89778.1"/>
    </source>
</evidence>
<dbReference type="CDD" id="cd05466">
    <property type="entry name" value="PBP2_LTTR_substrate"/>
    <property type="match status" value="1"/>
</dbReference>
<dbReference type="AlphaFoldDB" id="A0A4Y8WBK5"/>
<dbReference type="InterPro" id="IPR005119">
    <property type="entry name" value="LysR_subst-bd"/>
</dbReference>
<evidence type="ECO:0000256" key="3">
    <source>
        <dbReference type="ARBA" id="ARBA00023125"/>
    </source>
</evidence>
<comment type="similarity">
    <text evidence="1">Belongs to the LysR transcriptional regulatory family.</text>
</comment>
<dbReference type="Gene3D" id="3.40.190.10">
    <property type="entry name" value="Periplasmic binding protein-like II"/>
    <property type="match status" value="2"/>
</dbReference>
<protein>
    <submittedName>
        <fullName evidence="6">LysR family transcriptional regulator</fullName>
    </submittedName>
</protein>
<dbReference type="PRINTS" id="PR00039">
    <property type="entry name" value="HTHLYSR"/>
</dbReference>
<dbReference type="RefSeq" id="WP_134837102.1">
    <property type="nucleotide sequence ID" value="NZ_SATR01000045.1"/>
</dbReference>
<keyword evidence="3" id="KW-0238">DNA-binding</keyword>
<name>A0A4Y8WBK5_9VIBR</name>
<dbReference type="Proteomes" id="UP000297753">
    <property type="component" value="Unassembled WGS sequence"/>
</dbReference>
<dbReference type="Pfam" id="PF00126">
    <property type="entry name" value="HTH_1"/>
    <property type="match status" value="1"/>
</dbReference>
<dbReference type="InterPro" id="IPR050389">
    <property type="entry name" value="LysR-type_TF"/>
</dbReference>
<dbReference type="GO" id="GO:0003700">
    <property type="term" value="F:DNA-binding transcription factor activity"/>
    <property type="evidence" value="ECO:0007669"/>
    <property type="project" value="InterPro"/>
</dbReference>
<evidence type="ECO:0000259" key="5">
    <source>
        <dbReference type="PROSITE" id="PS50931"/>
    </source>
</evidence>
<dbReference type="SUPFAM" id="SSF46785">
    <property type="entry name" value="Winged helix' DNA-binding domain"/>
    <property type="match status" value="1"/>
</dbReference>
<evidence type="ECO:0000313" key="7">
    <source>
        <dbReference type="Proteomes" id="UP000297753"/>
    </source>
</evidence>
<reference evidence="6 7" key="1">
    <citation type="submission" date="2019-01" db="EMBL/GenBank/DDBJ databases">
        <title>Vibrio BEI176 sp. nov, a marine bacterium isolated from China: eastern marignal seas.</title>
        <authorList>
            <person name="Li B."/>
        </authorList>
    </citation>
    <scope>NUCLEOTIDE SEQUENCE [LARGE SCALE GENOMIC DNA]</scope>
    <source>
        <strain evidence="6 7">BEI176</strain>
    </source>
</reference>
<dbReference type="PANTHER" id="PTHR30118">
    <property type="entry name" value="HTH-TYPE TRANSCRIPTIONAL REGULATOR LEUO-RELATED"/>
    <property type="match status" value="1"/>
</dbReference>
<dbReference type="InterPro" id="IPR036388">
    <property type="entry name" value="WH-like_DNA-bd_sf"/>
</dbReference>